<reference evidence="3" key="1">
    <citation type="journal article" date="2019" name="Int. J. Syst. Evol. Microbiol.">
        <title>The Global Catalogue of Microorganisms (GCM) 10K type strain sequencing project: providing services to taxonomists for standard genome sequencing and annotation.</title>
        <authorList>
            <consortium name="The Broad Institute Genomics Platform"/>
            <consortium name="The Broad Institute Genome Sequencing Center for Infectious Disease"/>
            <person name="Wu L."/>
            <person name="Ma J."/>
        </authorList>
    </citation>
    <scope>NUCLEOTIDE SEQUENCE [LARGE SCALE GENOMIC DNA]</scope>
    <source>
        <strain evidence="3">JCM 17919</strain>
    </source>
</reference>
<name>A0ABP8H5Z0_9BACT</name>
<protein>
    <submittedName>
        <fullName evidence="2">Uncharacterized protein</fullName>
    </submittedName>
</protein>
<feature type="compositionally biased region" description="Polar residues" evidence="1">
    <location>
        <begin position="39"/>
        <end position="48"/>
    </location>
</feature>
<dbReference type="EMBL" id="BAABGY010000008">
    <property type="protein sequence ID" value="GAA4334557.1"/>
    <property type="molecule type" value="Genomic_DNA"/>
</dbReference>
<evidence type="ECO:0000313" key="3">
    <source>
        <dbReference type="Proteomes" id="UP001501725"/>
    </source>
</evidence>
<sequence length="64" mass="6475">MPATLPIRGSAKGPAAASTSQANDHKRKLRAVVGGSPRSALQNSSASQAPAPIEAVEQRMLAAP</sequence>
<gene>
    <name evidence="2" type="ORF">GCM10023184_28730</name>
</gene>
<dbReference type="Proteomes" id="UP001501725">
    <property type="component" value="Unassembled WGS sequence"/>
</dbReference>
<keyword evidence="3" id="KW-1185">Reference proteome</keyword>
<evidence type="ECO:0000256" key="1">
    <source>
        <dbReference type="SAM" id="MobiDB-lite"/>
    </source>
</evidence>
<accession>A0ABP8H5Z0</accession>
<proteinExistence type="predicted"/>
<organism evidence="2 3">
    <name type="scientific">Flaviaesturariibacter amylovorans</name>
    <dbReference type="NCBI Taxonomy" id="1084520"/>
    <lineage>
        <taxon>Bacteria</taxon>
        <taxon>Pseudomonadati</taxon>
        <taxon>Bacteroidota</taxon>
        <taxon>Chitinophagia</taxon>
        <taxon>Chitinophagales</taxon>
        <taxon>Chitinophagaceae</taxon>
        <taxon>Flaviaestuariibacter</taxon>
    </lineage>
</organism>
<comment type="caution">
    <text evidence="2">The sequence shown here is derived from an EMBL/GenBank/DDBJ whole genome shotgun (WGS) entry which is preliminary data.</text>
</comment>
<evidence type="ECO:0000313" key="2">
    <source>
        <dbReference type="EMBL" id="GAA4334557.1"/>
    </source>
</evidence>
<feature type="region of interest" description="Disordered" evidence="1">
    <location>
        <begin position="1"/>
        <end position="53"/>
    </location>
</feature>